<dbReference type="CDD" id="cd03215">
    <property type="entry name" value="ABC_Carb_Monos_II"/>
    <property type="match status" value="1"/>
</dbReference>
<evidence type="ECO:0000259" key="5">
    <source>
        <dbReference type="PROSITE" id="PS50893"/>
    </source>
</evidence>
<keyword evidence="4" id="KW-0067">ATP-binding</keyword>
<evidence type="ECO:0000256" key="3">
    <source>
        <dbReference type="ARBA" id="ARBA00022741"/>
    </source>
</evidence>
<dbReference type="AlphaFoldDB" id="A0A381T001"/>
<dbReference type="Pfam" id="PF00005">
    <property type="entry name" value="ABC_tran"/>
    <property type="match status" value="2"/>
</dbReference>
<dbReference type="InterPro" id="IPR003439">
    <property type="entry name" value="ABC_transporter-like_ATP-bd"/>
</dbReference>
<dbReference type="SMART" id="SM00382">
    <property type="entry name" value="AAA"/>
    <property type="match status" value="1"/>
</dbReference>
<dbReference type="PROSITE" id="PS50893">
    <property type="entry name" value="ABC_TRANSPORTER_2"/>
    <property type="match status" value="2"/>
</dbReference>
<sequence>MTDTQADQKPPLLAACAITKGFPGVWEHLILDHIDFDVRAGEVHTLLGENGAGKTVIANILSGYYAKTGGEVRVNGEVVNLTSPRDGLAHGIAMVHQELMLVPAFTVAQNVMVGLDAPAFSFEIQAVQDKLAALSARYGLQVDPRARVENLSAGEQQRVEILKVLYHEPKVLLLDEPTSLLTPGEADHLFIVLRAMADDGKGVVFITHKMREVFAVSDRVTVLKLGKTQGTQRISETTVEALTRKTFGELVPDYMPRPPTRSSENAVVLDNVVPAGSAEQSPPAPINLAIRKGEIFGIAGVAGNGQSELIACLTGLKAIERGAVRILGKDMTGQPPRAFIELGVAHIPEQRREIGIVEPMFVAENVVLKDYRTAPFSRRGVLNPREITRHTKDIVSKFNALVPDLWTTESRILSGGNIQRLILGRETWRSPPVIVASHPTEGLDARAIRHTWELFLELRASGSAILVVSEDLDEIMSLADRIGVLFQGQLMGPVDGQNADREQLGRWMAGSDEAHVAA</sequence>
<dbReference type="EMBL" id="UINC01003826">
    <property type="protein sequence ID" value="SVA09560.1"/>
    <property type="molecule type" value="Genomic_DNA"/>
</dbReference>
<keyword evidence="3" id="KW-0547">Nucleotide-binding</keyword>
<dbReference type="InterPro" id="IPR050107">
    <property type="entry name" value="ABC_carbohydrate_import_ATPase"/>
</dbReference>
<dbReference type="PANTHER" id="PTHR43790:SF9">
    <property type="entry name" value="GALACTOFURANOSE TRANSPORTER ATP-BINDING PROTEIN YTFR"/>
    <property type="match status" value="1"/>
</dbReference>
<gene>
    <name evidence="6" type="ORF">METZ01_LOCUS62414</name>
</gene>
<evidence type="ECO:0000256" key="4">
    <source>
        <dbReference type="ARBA" id="ARBA00022840"/>
    </source>
</evidence>
<dbReference type="PROSITE" id="PS00211">
    <property type="entry name" value="ABC_TRANSPORTER_1"/>
    <property type="match status" value="2"/>
</dbReference>
<dbReference type="GO" id="GO:0016887">
    <property type="term" value="F:ATP hydrolysis activity"/>
    <property type="evidence" value="ECO:0007669"/>
    <property type="project" value="InterPro"/>
</dbReference>
<evidence type="ECO:0000313" key="6">
    <source>
        <dbReference type="EMBL" id="SVA09560.1"/>
    </source>
</evidence>
<evidence type="ECO:0000256" key="2">
    <source>
        <dbReference type="ARBA" id="ARBA00022737"/>
    </source>
</evidence>
<evidence type="ECO:0000256" key="1">
    <source>
        <dbReference type="ARBA" id="ARBA00022448"/>
    </source>
</evidence>
<dbReference type="Gene3D" id="3.40.50.300">
    <property type="entry name" value="P-loop containing nucleotide triphosphate hydrolases"/>
    <property type="match status" value="2"/>
</dbReference>
<keyword evidence="2" id="KW-0677">Repeat</keyword>
<dbReference type="InterPro" id="IPR027417">
    <property type="entry name" value="P-loop_NTPase"/>
</dbReference>
<dbReference type="InterPro" id="IPR017871">
    <property type="entry name" value="ABC_transporter-like_CS"/>
</dbReference>
<keyword evidence="1" id="KW-0813">Transport</keyword>
<protein>
    <recommendedName>
        <fullName evidence="5">ABC transporter domain-containing protein</fullName>
    </recommendedName>
</protein>
<dbReference type="InterPro" id="IPR003593">
    <property type="entry name" value="AAA+_ATPase"/>
</dbReference>
<feature type="domain" description="ABC transporter" evidence="5">
    <location>
        <begin position="13"/>
        <end position="250"/>
    </location>
</feature>
<name>A0A381T001_9ZZZZ</name>
<proteinExistence type="predicted"/>
<reference evidence="6" key="1">
    <citation type="submission" date="2018-05" db="EMBL/GenBank/DDBJ databases">
        <authorList>
            <person name="Lanie J.A."/>
            <person name="Ng W.-L."/>
            <person name="Kazmierczak K.M."/>
            <person name="Andrzejewski T.M."/>
            <person name="Davidsen T.M."/>
            <person name="Wayne K.J."/>
            <person name="Tettelin H."/>
            <person name="Glass J.I."/>
            <person name="Rusch D."/>
            <person name="Podicherti R."/>
            <person name="Tsui H.-C.T."/>
            <person name="Winkler M.E."/>
        </authorList>
    </citation>
    <scope>NUCLEOTIDE SEQUENCE</scope>
</reference>
<feature type="domain" description="ABC transporter" evidence="5">
    <location>
        <begin position="267"/>
        <end position="512"/>
    </location>
</feature>
<dbReference type="PANTHER" id="PTHR43790">
    <property type="entry name" value="CARBOHYDRATE TRANSPORT ATP-BINDING PROTEIN MG119-RELATED"/>
    <property type="match status" value="1"/>
</dbReference>
<dbReference type="CDD" id="cd03216">
    <property type="entry name" value="ABC_Carb_Monos_I"/>
    <property type="match status" value="1"/>
</dbReference>
<dbReference type="GO" id="GO:0005524">
    <property type="term" value="F:ATP binding"/>
    <property type="evidence" value="ECO:0007669"/>
    <property type="project" value="UniProtKB-KW"/>
</dbReference>
<accession>A0A381T001</accession>
<organism evidence="6">
    <name type="scientific">marine metagenome</name>
    <dbReference type="NCBI Taxonomy" id="408172"/>
    <lineage>
        <taxon>unclassified sequences</taxon>
        <taxon>metagenomes</taxon>
        <taxon>ecological metagenomes</taxon>
    </lineage>
</organism>
<dbReference type="SUPFAM" id="SSF52540">
    <property type="entry name" value="P-loop containing nucleoside triphosphate hydrolases"/>
    <property type="match status" value="2"/>
</dbReference>